<dbReference type="InterPro" id="IPR016181">
    <property type="entry name" value="Acyl_CoA_acyltransferase"/>
</dbReference>
<dbReference type="RefSeq" id="WP_187068517.1">
    <property type="nucleotide sequence ID" value="NZ_JACRVF010000005.1"/>
</dbReference>
<evidence type="ECO:0000313" key="2">
    <source>
        <dbReference type="EMBL" id="MBC5994499.1"/>
    </source>
</evidence>
<dbReference type="SUPFAM" id="SSF55729">
    <property type="entry name" value="Acyl-CoA N-acyltransferases (Nat)"/>
    <property type="match status" value="1"/>
</dbReference>
<dbReference type="PROSITE" id="PS51186">
    <property type="entry name" value="GNAT"/>
    <property type="match status" value="1"/>
</dbReference>
<name>A0A923NA62_9BACT</name>
<dbReference type="InterPro" id="IPR000182">
    <property type="entry name" value="GNAT_dom"/>
</dbReference>
<comment type="caution">
    <text evidence="2">The sequence shown here is derived from an EMBL/GenBank/DDBJ whole genome shotgun (WGS) entry which is preliminary data.</text>
</comment>
<evidence type="ECO:0000313" key="3">
    <source>
        <dbReference type="Proteomes" id="UP000603640"/>
    </source>
</evidence>
<dbReference type="Proteomes" id="UP000603640">
    <property type="component" value="Unassembled WGS sequence"/>
</dbReference>
<dbReference type="InterPro" id="IPR051531">
    <property type="entry name" value="N-acetyltransferase"/>
</dbReference>
<dbReference type="EMBL" id="JACRVF010000005">
    <property type="protein sequence ID" value="MBC5994499.1"/>
    <property type="molecule type" value="Genomic_DNA"/>
</dbReference>
<proteinExistence type="predicted"/>
<reference evidence="2" key="1">
    <citation type="submission" date="2020-08" db="EMBL/GenBank/DDBJ databases">
        <title>Pontibacter sp. SD6 16S ribosomal RNA gene Genome sequencing and assembly.</title>
        <authorList>
            <person name="Kang M."/>
        </authorList>
    </citation>
    <scope>NUCLEOTIDE SEQUENCE</scope>
    <source>
        <strain evidence="2">SD6</strain>
    </source>
</reference>
<dbReference type="AlphaFoldDB" id="A0A923NA62"/>
<evidence type="ECO:0000259" key="1">
    <source>
        <dbReference type="PROSITE" id="PS51186"/>
    </source>
</evidence>
<keyword evidence="3" id="KW-1185">Reference proteome</keyword>
<dbReference type="GO" id="GO:0016747">
    <property type="term" value="F:acyltransferase activity, transferring groups other than amino-acyl groups"/>
    <property type="evidence" value="ECO:0007669"/>
    <property type="project" value="InterPro"/>
</dbReference>
<gene>
    <name evidence="2" type="ORF">H8S84_16770</name>
</gene>
<dbReference type="Gene3D" id="3.40.630.30">
    <property type="match status" value="1"/>
</dbReference>
<feature type="domain" description="N-acetyltransferase" evidence="1">
    <location>
        <begin position="17"/>
        <end position="176"/>
    </location>
</feature>
<accession>A0A923NA62</accession>
<sequence>MLNLDFADFPILKTDRLILRNVLGKDFELLHKLHSDPVVNAFVGRKNTSTLKKAQAYILRMDELVKKKEGLYWVITLRNSDDLIGAACCWNFDTENGIVEVGYELLPEYQSRGIMTEALNSVIGFTFNEMKASLITAFPSSDNSSSVTLLKKLNFVFEDKPYNNKHQNIENIVTYTLRP</sequence>
<organism evidence="2 3">
    <name type="scientific">Pontibacter cellulosilyticus</name>
    <dbReference type="NCBI Taxonomy" id="1720253"/>
    <lineage>
        <taxon>Bacteria</taxon>
        <taxon>Pseudomonadati</taxon>
        <taxon>Bacteroidota</taxon>
        <taxon>Cytophagia</taxon>
        <taxon>Cytophagales</taxon>
        <taxon>Hymenobacteraceae</taxon>
        <taxon>Pontibacter</taxon>
    </lineage>
</organism>
<dbReference type="Pfam" id="PF13302">
    <property type="entry name" value="Acetyltransf_3"/>
    <property type="match status" value="1"/>
</dbReference>
<protein>
    <submittedName>
        <fullName evidence="2">GNAT family N-acetyltransferase</fullName>
    </submittedName>
</protein>
<dbReference type="PANTHER" id="PTHR43792">
    <property type="entry name" value="GNAT FAMILY, PUTATIVE (AFU_ORTHOLOGUE AFUA_3G00765)-RELATED-RELATED"/>
    <property type="match status" value="1"/>
</dbReference>